<dbReference type="Proteomes" id="UP000642571">
    <property type="component" value="Unassembled WGS sequence"/>
</dbReference>
<keyword evidence="1" id="KW-0472">Membrane</keyword>
<gene>
    <name evidence="2" type="ORF">GCM10011389_31420</name>
</gene>
<evidence type="ECO:0000256" key="1">
    <source>
        <dbReference type="SAM" id="Phobius"/>
    </source>
</evidence>
<feature type="transmembrane region" description="Helical" evidence="1">
    <location>
        <begin position="36"/>
        <end position="54"/>
    </location>
</feature>
<keyword evidence="3" id="KW-1185">Reference proteome</keyword>
<organism evidence="2 3">
    <name type="scientific">Pontibacillus salipaludis</name>
    <dbReference type="NCBI Taxonomy" id="1697394"/>
    <lineage>
        <taxon>Bacteria</taxon>
        <taxon>Bacillati</taxon>
        <taxon>Bacillota</taxon>
        <taxon>Bacilli</taxon>
        <taxon>Bacillales</taxon>
        <taxon>Bacillaceae</taxon>
        <taxon>Pontibacillus</taxon>
    </lineage>
</organism>
<keyword evidence="1" id="KW-0812">Transmembrane</keyword>
<reference evidence="3" key="1">
    <citation type="journal article" date="2019" name="Int. J. Syst. Evol. Microbiol.">
        <title>The Global Catalogue of Microorganisms (GCM) 10K type strain sequencing project: providing services to taxonomists for standard genome sequencing and annotation.</title>
        <authorList>
            <consortium name="The Broad Institute Genomics Platform"/>
            <consortium name="The Broad Institute Genome Sequencing Center for Infectious Disease"/>
            <person name="Wu L."/>
            <person name="Ma J."/>
        </authorList>
    </citation>
    <scope>NUCLEOTIDE SEQUENCE [LARGE SCALE GENOMIC DNA]</scope>
    <source>
        <strain evidence="3">CGMCC 1.15353</strain>
    </source>
</reference>
<dbReference type="RefSeq" id="WP_188655335.1">
    <property type="nucleotide sequence ID" value="NZ_BMIN01000016.1"/>
</dbReference>
<accession>A0ABQ1QCV4</accession>
<sequence>MNWAVLKDWKTNIGFVLGILLNIVAIILAASNIGYWILFLFSGQLVTVVSTFRADRLTRGSS</sequence>
<keyword evidence="1" id="KW-1133">Transmembrane helix</keyword>
<protein>
    <submittedName>
        <fullName evidence="2">Uncharacterized protein</fullName>
    </submittedName>
</protein>
<proteinExistence type="predicted"/>
<comment type="caution">
    <text evidence="2">The sequence shown here is derived from an EMBL/GenBank/DDBJ whole genome shotgun (WGS) entry which is preliminary data.</text>
</comment>
<dbReference type="EMBL" id="BMIN01000016">
    <property type="protein sequence ID" value="GGD21439.1"/>
    <property type="molecule type" value="Genomic_DNA"/>
</dbReference>
<evidence type="ECO:0000313" key="2">
    <source>
        <dbReference type="EMBL" id="GGD21439.1"/>
    </source>
</evidence>
<evidence type="ECO:0000313" key="3">
    <source>
        <dbReference type="Proteomes" id="UP000642571"/>
    </source>
</evidence>
<feature type="transmembrane region" description="Helical" evidence="1">
    <location>
        <begin position="12"/>
        <end position="30"/>
    </location>
</feature>
<name>A0ABQ1QCV4_9BACI</name>